<keyword evidence="1" id="KW-0812">Transmembrane</keyword>
<keyword evidence="1" id="KW-1133">Transmembrane helix</keyword>
<feature type="transmembrane region" description="Helical" evidence="1">
    <location>
        <begin position="40"/>
        <end position="59"/>
    </location>
</feature>
<protein>
    <submittedName>
        <fullName evidence="2">Uncharacterized protein</fullName>
    </submittedName>
</protein>
<keyword evidence="1" id="KW-0472">Membrane</keyword>
<sequence>MPKIWDDSEAIKIAYPHEWDTLPIQPPAGYLWRILRRLSVGLLAALGVMAIIAISSVTIGRPPEWLVSIVLVLIVVPGIAMILICVFAARPYRAERKLGYTTWPSSKELNRGG</sequence>
<dbReference type="EMBL" id="BMFW01000026">
    <property type="protein sequence ID" value="GGI00375.1"/>
    <property type="molecule type" value="Genomic_DNA"/>
</dbReference>
<dbReference type="Proteomes" id="UP000643279">
    <property type="component" value="Unassembled WGS sequence"/>
</dbReference>
<name>A0ABQ2B042_9MICC</name>
<proteinExistence type="predicted"/>
<keyword evidence="3" id="KW-1185">Reference proteome</keyword>
<organism evidence="2 3">
    <name type="scientific">Arthrobacter liuii</name>
    <dbReference type="NCBI Taxonomy" id="1476996"/>
    <lineage>
        <taxon>Bacteria</taxon>
        <taxon>Bacillati</taxon>
        <taxon>Actinomycetota</taxon>
        <taxon>Actinomycetes</taxon>
        <taxon>Micrococcales</taxon>
        <taxon>Micrococcaceae</taxon>
        <taxon>Arthrobacter</taxon>
    </lineage>
</organism>
<reference evidence="3" key="1">
    <citation type="journal article" date="2019" name="Int. J. Syst. Evol. Microbiol.">
        <title>The Global Catalogue of Microorganisms (GCM) 10K type strain sequencing project: providing services to taxonomists for standard genome sequencing and annotation.</title>
        <authorList>
            <consortium name="The Broad Institute Genomics Platform"/>
            <consortium name="The Broad Institute Genome Sequencing Center for Infectious Disease"/>
            <person name="Wu L."/>
            <person name="Ma J."/>
        </authorList>
    </citation>
    <scope>NUCLEOTIDE SEQUENCE [LARGE SCALE GENOMIC DNA]</scope>
    <source>
        <strain evidence="3">CGMCC 1.12778</strain>
    </source>
</reference>
<comment type="caution">
    <text evidence="2">The sequence shown here is derived from an EMBL/GenBank/DDBJ whole genome shotgun (WGS) entry which is preliminary data.</text>
</comment>
<accession>A0ABQ2B042</accession>
<feature type="transmembrane region" description="Helical" evidence="1">
    <location>
        <begin position="65"/>
        <end position="89"/>
    </location>
</feature>
<gene>
    <name evidence="2" type="ORF">GCM10007170_37370</name>
</gene>
<evidence type="ECO:0000313" key="3">
    <source>
        <dbReference type="Proteomes" id="UP000643279"/>
    </source>
</evidence>
<evidence type="ECO:0000313" key="2">
    <source>
        <dbReference type="EMBL" id="GGI00375.1"/>
    </source>
</evidence>
<evidence type="ECO:0000256" key="1">
    <source>
        <dbReference type="SAM" id="Phobius"/>
    </source>
</evidence>